<evidence type="ECO:0000256" key="1">
    <source>
        <dbReference type="ARBA" id="ARBA00001974"/>
    </source>
</evidence>
<dbReference type="InterPro" id="IPR023209">
    <property type="entry name" value="DAO"/>
</dbReference>
<comment type="caution">
    <text evidence="9">The sequence shown here is derived from an EMBL/GenBank/DDBJ whole genome shotgun (WGS) entry which is preliminary data.</text>
</comment>
<reference evidence="9" key="1">
    <citation type="journal article" date="2022" name="G3 (Bethesda)">
        <title>High quality genome of the basidiomycete yeast Dioszegia hungarica PDD-24b-2 isolated from cloud water.</title>
        <authorList>
            <person name="Jarrige D."/>
            <person name="Haridas S."/>
            <person name="Bleykasten-Grosshans C."/>
            <person name="Joly M."/>
            <person name="Nadalig T."/>
            <person name="Sancelme M."/>
            <person name="Vuilleumier S."/>
            <person name="Grigoriev I.V."/>
            <person name="Amato P."/>
            <person name="Bringel F."/>
        </authorList>
    </citation>
    <scope>NUCLEOTIDE SEQUENCE</scope>
    <source>
        <strain evidence="9">PDD-24b-2</strain>
    </source>
</reference>
<dbReference type="SUPFAM" id="SSF51971">
    <property type="entry name" value="Nucleotide-binding domain"/>
    <property type="match status" value="1"/>
</dbReference>
<evidence type="ECO:0000256" key="3">
    <source>
        <dbReference type="ARBA" id="ARBA00022630"/>
    </source>
</evidence>
<comment type="similarity">
    <text evidence="2">Belongs to the DAMOX/DASOX family.</text>
</comment>
<dbReference type="Gene3D" id="3.30.9.10">
    <property type="entry name" value="D-Amino Acid Oxidase, subunit A, domain 2"/>
    <property type="match status" value="1"/>
</dbReference>
<feature type="region of interest" description="Disordered" evidence="7">
    <location>
        <begin position="176"/>
        <end position="210"/>
    </location>
</feature>
<evidence type="ECO:0000313" key="10">
    <source>
        <dbReference type="Proteomes" id="UP001164286"/>
    </source>
</evidence>
<proteinExistence type="inferred from homology"/>
<accession>A0AA38H311</accession>
<dbReference type="EMBL" id="JAKWFO010000016">
    <property type="protein sequence ID" value="KAI9631721.1"/>
    <property type="molecule type" value="Genomic_DNA"/>
</dbReference>
<dbReference type="GO" id="GO:0005737">
    <property type="term" value="C:cytoplasm"/>
    <property type="evidence" value="ECO:0007669"/>
    <property type="project" value="TreeGrafter"/>
</dbReference>
<dbReference type="InterPro" id="IPR006181">
    <property type="entry name" value="D-amino_acid_oxidase_CS"/>
</dbReference>
<organism evidence="9 10">
    <name type="scientific">Dioszegia hungarica</name>
    <dbReference type="NCBI Taxonomy" id="4972"/>
    <lineage>
        <taxon>Eukaryota</taxon>
        <taxon>Fungi</taxon>
        <taxon>Dikarya</taxon>
        <taxon>Basidiomycota</taxon>
        <taxon>Agaricomycotina</taxon>
        <taxon>Tremellomycetes</taxon>
        <taxon>Tremellales</taxon>
        <taxon>Bulleribasidiaceae</taxon>
        <taxon>Dioszegia</taxon>
    </lineage>
</organism>
<evidence type="ECO:0000313" key="9">
    <source>
        <dbReference type="EMBL" id="KAI9631721.1"/>
    </source>
</evidence>
<dbReference type="PANTHER" id="PTHR11530:SF30">
    <property type="entry name" value="FAD DEPENDENT OXIDOREDUCTASE DOMAIN-CONTAINING PROTEIN"/>
    <property type="match status" value="1"/>
</dbReference>
<keyword evidence="4 6" id="KW-0274">FAD</keyword>
<evidence type="ECO:0000256" key="7">
    <source>
        <dbReference type="SAM" id="MobiDB-lite"/>
    </source>
</evidence>
<feature type="domain" description="FAD dependent oxidoreductase" evidence="8">
    <location>
        <begin position="7"/>
        <end position="407"/>
    </location>
</feature>
<gene>
    <name evidence="9" type="ORF">MKK02DRAFT_41349</name>
</gene>
<comment type="cofactor">
    <cofactor evidence="1 6">
        <name>FAD</name>
        <dbReference type="ChEBI" id="CHEBI:57692"/>
    </cofactor>
</comment>
<evidence type="ECO:0000256" key="5">
    <source>
        <dbReference type="ARBA" id="ARBA00023002"/>
    </source>
</evidence>
<dbReference type="RefSeq" id="XP_052941498.1">
    <property type="nucleotide sequence ID" value="XM_053091533.1"/>
</dbReference>
<dbReference type="PANTHER" id="PTHR11530">
    <property type="entry name" value="D-AMINO ACID OXIDASE"/>
    <property type="match status" value="1"/>
</dbReference>
<evidence type="ECO:0000256" key="2">
    <source>
        <dbReference type="ARBA" id="ARBA00006730"/>
    </source>
</evidence>
<evidence type="ECO:0000259" key="8">
    <source>
        <dbReference type="Pfam" id="PF01266"/>
    </source>
</evidence>
<feature type="binding site" evidence="6">
    <location>
        <position position="393"/>
    </location>
    <ligand>
        <name>D-dopa</name>
        <dbReference type="ChEBI" id="CHEBI:149689"/>
    </ligand>
</feature>
<sequence length="426" mass="44984">MPEEQYDAIVLGAGILGLTIALELAQKGVKVTIAARDLPEDVHSTAFSSPWAGASFVPWAENAADASREERTFARMWAIAQTRPDLVAVTPFRQGWDTPGAYVKPISAAHLPDFRYLPPDECPGPFKFGVGFTSLTLNPTTYTLHVLSQLKELGVKIHRARVSSIFEAFSIPLPPSPSKPPSVAAAGSTNPASLGSATSSSSSPPPTHLTSPLVINATGLGSLSLLGVSDPLVHPAKGQTITVRAPRVHESLGWKEPRDPSDPSLAGQSVYIIPRPGSGGLVTVGGCYLKNDWSTDVNPTVAERILREAVLLCPELKGEDGRVEVISHNVGLRPCRVGGTRVELEMFDLEAKRREYGGVVPVSAPSVGLYGDRGKSLGARGKVGVVHAYGVGGAGYQDSFGIAEDVAGLVQEYRASQGLEASKSKL</sequence>
<dbReference type="InterPro" id="IPR006076">
    <property type="entry name" value="FAD-dep_OxRdtase"/>
</dbReference>
<keyword evidence="3" id="KW-0285">Flavoprotein</keyword>
<feature type="binding site" evidence="6">
    <location>
        <position position="218"/>
    </location>
    <ligand>
        <name>FAD</name>
        <dbReference type="ChEBI" id="CHEBI:57692"/>
    </ligand>
</feature>
<feature type="binding site" evidence="6">
    <location>
        <position position="271"/>
    </location>
    <ligand>
        <name>D-dopa</name>
        <dbReference type="ChEBI" id="CHEBI:149689"/>
    </ligand>
</feature>
<evidence type="ECO:0000256" key="6">
    <source>
        <dbReference type="PIRSR" id="PIRSR000189-1"/>
    </source>
</evidence>
<dbReference type="Pfam" id="PF01266">
    <property type="entry name" value="DAO"/>
    <property type="match status" value="1"/>
</dbReference>
<keyword evidence="10" id="KW-1185">Reference proteome</keyword>
<name>A0AA38H311_9TREE</name>
<dbReference type="PROSITE" id="PS00677">
    <property type="entry name" value="DAO"/>
    <property type="match status" value="1"/>
</dbReference>
<feature type="compositionally biased region" description="Low complexity" evidence="7">
    <location>
        <begin position="191"/>
        <end position="210"/>
    </location>
</feature>
<dbReference type="GO" id="GO:0019478">
    <property type="term" value="P:D-amino acid catabolic process"/>
    <property type="evidence" value="ECO:0007669"/>
    <property type="project" value="TreeGrafter"/>
</dbReference>
<dbReference type="PIRSF" id="PIRSF000189">
    <property type="entry name" value="D-aa_oxidase"/>
    <property type="match status" value="1"/>
</dbReference>
<dbReference type="GO" id="GO:0071949">
    <property type="term" value="F:FAD binding"/>
    <property type="evidence" value="ECO:0007669"/>
    <property type="project" value="InterPro"/>
</dbReference>
<keyword evidence="5" id="KW-0560">Oxidoreductase</keyword>
<feature type="binding site" evidence="6">
    <location>
        <position position="333"/>
    </location>
    <ligand>
        <name>D-dopa</name>
        <dbReference type="ChEBI" id="CHEBI:149689"/>
    </ligand>
</feature>
<dbReference type="AlphaFoldDB" id="A0AA38H311"/>
<evidence type="ECO:0000256" key="4">
    <source>
        <dbReference type="ARBA" id="ARBA00022827"/>
    </source>
</evidence>
<dbReference type="GeneID" id="77730738"/>
<dbReference type="Proteomes" id="UP001164286">
    <property type="component" value="Unassembled WGS sequence"/>
</dbReference>
<dbReference type="GO" id="GO:0003884">
    <property type="term" value="F:D-amino-acid oxidase activity"/>
    <property type="evidence" value="ECO:0007669"/>
    <property type="project" value="InterPro"/>
</dbReference>
<dbReference type="Gene3D" id="3.40.50.720">
    <property type="entry name" value="NAD(P)-binding Rossmann-like Domain"/>
    <property type="match status" value="1"/>
</dbReference>
<dbReference type="SUPFAM" id="SSF54373">
    <property type="entry name" value="FAD-linked reductases, C-terminal domain"/>
    <property type="match status" value="1"/>
</dbReference>
<protein>
    <submittedName>
        <fullName evidence="9">D-amino-acid oxidase</fullName>
    </submittedName>
</protein>